<gene>
    <name evidence="3" type="primary">traK</name>
    <name evidence="3" type="ORF">NCTC10082_05710</name>
</gene>
<protein>
    <submittedName>
        <fullName evidence="3">IncF plasmid conjugative transfer pilus assembly protein TraK</fullName>
    </submittedName>
</protein>
<evidence type="ECO:0000313" key="3">
    <source>
        <dbReference type="EMBL" id="STE74482.1"/>
    </source>
</evidence>
<proteinExistence type="predicted"/>
<dbReference type="InterPro" id="IPR010563">
    <property type="entry name" value="TraK_N"/>
</dbReference>
<dbReference type="PROSITE" id="PS51257">
    <property type="entry name" value="PROKAR_LIPOPROTEIN"/>
    <property type="match status" value="1"/>
</dbReference>
<name>A0A376JWJ8_ECOLX</name>
<organism evidence="3 4">
    <name type="scientific">Escherichia coli</name>
    <dbReference type="NCBI Taxonomy" id="562"/>
    <lineage>
        <taxon>Bacteria</taxon>
        <taxon>Pseudomonadati</taxon>
        <taxon>Pseudomonadota</taxon>
        <taxon>Gammaproteobacteria</taxon>
        <taxon>Enterobacterales</taxon>
        <taxon>Enterobacteriaceae</taxon>
        <taxon>Escherichia</taxon>
    </lineage>
</organism>
<dbReference type="Proteomes" id="UP000255164">
    <property type="component" value="Unassembled WGS sequence"/>
</dbReference>
<evidence type="ECO:0000259" key="2">
    <source>
        <dbReference type="Pfam" id="PF06586"/>
    </source>
</evidence>
<feature type="chain" id="PRO_5016722423" evidence="1">
    <location>
        <begin position="22"/>
        <end position="137"/>
    </location>
</feature>
<feature type="signal peptide" evidence="1">
    <location>
        <begin position="1"/>
        <end position="21"/>
    </location>
</feature>
<keyword evidence="1" id="KW-0732">Signal</keyword>
<accession>A0A376JWJ8</accession>
<reference evidence="3 4" key="1">
    <citation type="submission" date="2018-06" db="EMBL/GenBank/DDBJ databases">
        <authorList>
            <consortium name="Pathogen Informatics"/>
            <person name="Doyle S."/>
        </authorList>
    </citation>
    <scope>NUCLEOTIDE SEQUENCE [LARGE SCALE GENOMIC DNA]</scope>
    <source>
        <strain evidence="3 4">NCTC10082</strain>
    </source>
</reference>
<dbReference type="Pfam" id="PF06586">
    <property type="entry name" value="TraK_N"/>
    <property type="match status" value="1"/>
</dbReference>
<evidence type="ECO:0000256" key="1">
    <source>
        <dbReference type="SAM" id="SignalP"/>
    </source>
</evidence>
<sequence>MRKNNTAIIFGSLFFSCSVMAANGTLAPTVVPMVNGGQASIAISNTSPNLFTVPGDRIIAVNSLDGALTNNEQTASGGVVVGRSCDDGADRWSGVVCRKIITPFLARGFFPDILRLSSGCAGRSGAVTGVVSLTVTG</sequence>
<dbReference type="EMBL" id="UFZA01000006">
    <property type="protein sequence ID" value="STE74482.1"/>
    <property type="molecule type" value="Genomic_DNA"/>
</dbReference>
<feature type="domain" description="TraK N-terminal" evidence="2">
    <location>
        <begin position="35"/>
        <end position="83"/>
    </location>
</feature>
<dbReference type="AlphaFoldDB" id="A0A376JWJ8"/>
<evidence type="ECO:0000313" key="4">
    <source>
        <dbReference type="Proteomes" id="UP000255164"/>
    </source>
</evidence>